<dbReference type="Pfam" id="PF16316">
    <property type="entry name" value="DUF4956"/>
    <property type="match status" value="1"/>
</dbReference>
<keyword evidence="1" id="KW-0812">Transmembrane</keyword>
<dbReference type="AlphaFoldDB" id="A0A7S7NRD6"/>
<sequence length="228" mass="24363">MPDFLIGPFANGPHVEPFDVFIRLLSALFFGAVIGGIYKFTRRELHTGLQFPTTLLLLCVLIAMVTQVIGDSVARAFSLVGALSIVRFRTVVRDTQDTAYVIFAVIVGMAVGAKSLWVASIGLGVMALAEGLLLLRAKAITSPEPEYILKVRTGLDCDLDGIVSSAIGSLLSEQELVSMGTGKQGASLDGAYRVRPLAGQTPPNLIKTLQAVEGVLSVQMLRRGFDLD</sequence>
<gene>
    <name evidence="2" type="ORF">IRI77_37075</name>
</gene>
<proteinExistence type="predicted"/>
<feature type="transmembrane region" description="Helical" evidence="1">
    <location>
        <begin position="53"/>
        <end position="70"/>
    </location>
</feature>
<evidence type="ECO:0000313" key="3">
    <source>
        <dbReference type="Proteomes" id="UP000593892"/>
    </source>
</evidence>
<keyword evidence="1" id="KW-0472">Membrane</keyword>
<dbReference type="Proteomes" id="UP000593892">
    <property type="component" value="Chromosome"/>
</dbReference>
<evidence type="ECO:0000313" key="2">
    <source>
        <dbReference type="EMBL" id="QOY88286.1"/>
    </source>
</evidence>
<dbReference type="KEGG" id="pfer:IRI77_37075"/>
<dbReference type="EMBL" id="CP063849">
    <property type="protein sequence ID" value="QOY88286.1"/>
    <property type="molecule type" value="Genomic_DNA"/>
</dbReference>
<dbReference type="InterPro" id="IPR032531">
    <property type="entry name" value="DUF4956"/>
</dbReference>
<organism evidence="2 3">
    <name type="scientific">Paludibaculum fermentans</name>
    <dbReference type="NCBI Taxonomy" id="1473598"/>
    <lineage>
        <taxon>Bacteria</taxon>
        <taxon>Pseudomonadati</taxon>
        <taxon>Acidobacteriota</taxon>
        <taxon>Terriglobia</taxon>
        <taxon>Bryobacterales</taxon>
        <taxon>Bryobacteraceae</taxon>
        <taxon>Paludibaculum</taxon>
    </lineage>
</organism>
<accession>A0A7S7NRD6</accession>
<reference evidence="2 3" key="1">
    <citation type="submission" date="2020-10" db="EMBL/GenBank/DDBJ databases">
        <title>Complete genome sequence of Paludibaculum fermentans P105T, a facultatively anaerobic acidobacterium capable of dissimilatory Fe(III) reduction.</title>
        <authorList>
            <person name="Dedysh S.N."/>
            <person name="Beletsky A.V."/>
            <person name="Kulichevskaya I.S."/>
            <person name="Mardanov A.V."/>
            <person name="Ravin N.V."/>
        </authorList>
    </citation>
    <scope>NUCLEOTIDE SEQUENCE [LARGE SCALE GENOMIC DNA]</scope>
    <source>
        <strain evidence="2 3">P105</strain>
    </source>
</reference>
<feature type="transmembrane region" description="Helical" evidence="1">
    <location>
        <begin position="20"/>
        <end position="41"/>
    </location>
</feature>
<feature type="transmembrane region" description="Helical" evidence="1">
    <location>
        <begin position="99"/>
        <end position="128"/>
    </location>
</feature>
<keyword evidence="1" id="KW-1133">Transmembrane helix</keyword>
<dbReference type="RefSeq" id="WP_194449949.1">
    <property type="nucleotide sequence ID" value="NZ_CP063849.1"/>
</dbReference>
<name>A0A7S7NRD6_PALFE</name>
<protein>
    <submittedName>
        <fullName evidence="2">DUF4956 domain-containing protein</fullName>
    </submittedName>
</protein>
<evidence type="ECO:0000256" key="1">
    <source>
        <dbReference type="SAM" id="Phobius"/>
    </source>
</evidence>
<keyword evidence="3" id="KW-1185">Reference proteome</keyword>